<evidence type="ECO:0000313" key="1">
    <source>
        <dbReference type="EMBL" id="CAG9621665.1"/>
    </source>
</evidence>
<proteinExistence type="predicted"/>
<protein>
    <submittedName>
        <fullName evidence="1">Uncharacterized protein</fullName>
    </submittedName>
</protein>
<reference evidence="1 2" key="1">
    <citation type="submission" date="2021-10" db="EMBL/GenBank/DDBJ databases">
        <authorList>
            <person name="Criscuolo A."/>
        </authorList>
    </citation>
    <scope>NUCLEOTIDE SEQUENCE [LARGE SCALE GENOMIC DNA]</scope>
    <source>
        <strain evidence="2">CIP 111883</strain>
    </source>
</reference>
<accession>A0ABN8A956</accession>
<comment type="caution">
    <text evidence="1">The sequence shown here is derived from an EMBL/GenBank/DDBJ whole genome shotgun (WGS) entry which is preliminary data.</text>
</comment>
<evidence type="ECO:0000313" key="2">
    <source>
        <dbReference type="Proteomes" id="UP000789833"/>
    </source>
</evidence>
<dbReference type="RefSeq" id="WP_230501548.1">
    <property type="nucleotide sequence ID" value="NZ_CAKJTJ010000012.1"/>
</dbReference>
<sequence length="276" mass="32912">MREFEKELTAEPKIFARPTSATSNQQEFRKNFLKTILEEQKEINRAITSSFEKIHDNFEVNKQVQENYYIDLLKKLQTQDSKSDELKENIIINEKANMELGLKIEKLKVYINEQIHLELKERLSKLERLFEEEKLINQATIDQLAHQEDLTRTIISRLEKSESLYEDIHATLSQQESLHKQINEKLDVQEMFHKTVMQRLDTQDKMSQKLTEQLEILKKTILERLEATISSIEWRYKQTLQYFGGIFGLKDRVIQKQQTLPEQQELEEEKVEVEIK</sequence>
<name>A0ABN8A956_9BACI</name>
<dbReference type="Proteomes" id="UP000789833">
    <property type="component" value="Unassembled WGS sequence"/>
</dbReference>
<dbReference type="EMBL" id="CAKJTJ010000012">
    <property type="protein sequence ID" value="CAG9621665.1"/>
    <property type="molecule type" value="Genomic_DNA"/>
</dbReference>
<organism evidence="1 2">
    <name type="scientific">Sutcliffiella rhizosphaerae</name>
    <dbReference type="NCBI Taxonomy" id="2880967"/>
    <lineage>
        <taxon>Bacteria</taxon>
        <taxon>Bacillati</taxon>
        <taxon>Bacillota</taxon>
        <taxon>Bacilli</taxon>
        <taxon>Bacillales</taxon>
        <taxon>Bacillaceae</taxon>
        <taxon>Sutcliffiella</taxon>
    </lineage>
</organism>
<gene>
    <name evidence="1" type="ORF">BACCIP111883_02438</name>
</gene>
<keyword evidence="2" id="KW-1185">Reference proteome</keyword>